<evidence type="ECO:0000256" key="1">
    <source>
        <dbReference type="ARBA" id="ARBA00004141"/>
    </source>
</evidence>
<reference evidence="6" key="2">
    <citation type="submission" date="2020-09" db="EMBL/GenBank/DDBJ databases">
        <authorList>
            <person name="Sun Q."/>
            <person name="Kim S."/>
        </authorList>
    </citation>
    <scope>NUCLEOTIDE SEQUENCE</scope>
    <source>
        <strain evidence="6">KCTC 42590</strain>
    </source>
</reference>
<keyword evidence="4 5" id="KW-0472">Membrane</keyword>
<dbReference type="PANTHER" id="PTHR43483">
    <property type="entry name" value="MEMBRANE TRANSPORTER PROTEIN HI_0806-RELATED"/>
    <property type="match status" value="1"/>
</dbReference>
<feature type="transmembrane region" description="Helical" evidence="5">
    <location>
        <begin position="87"/>
        <end position="103"/>
    </location>
</feature>
<proteinExistence type="inferred from homology"/>
<evidence type="ECO:0000256" key="3">
    <source>
        <dbReference type="ARBA" id="ARBA00022989"/>
    </source>
</evidence>
<evidence type="ECO:0000313" key="6">
    <source>
        <dbReference type="EMBL" id="GHF28916.1"/>
    </source>
</evidence>
<keyword evidence="7" id="KW-1185">Reference proteome</keyword>
<dbReference type="GO" id="GO:0005886">
    <property type="term" value="C:plasma membrane"/>
    <property type="evidence" value="ECO:0007669"/>
    <property type="project" value="UniProtKB-SubCell"/>
</dbReference>
<gene>
    <name evidence="6" type="ORF">GCM10017044_25210</name>
</gene>
<dbReference type="AlphaFoldDB" id="A0A919AY04"/>
<evidence type="ECO:0000256" key="5">
    <source>
        <dbReference type="RuleBase" id="RU363041"/>
    </source>
</evidence>
<dbReference type="Pfam" id="PF01925">
    <property type="entry name" value="TauE"/>
    <property type="match status" value="1"/>
</dbReference>
<dbReference type="EMBL" id="BNCI01000002">
    <property type="protein sequence ID" value="GHF28916.1"/>
    <property type="molecule type" value="Genomic_DNA"/>
</dbReference>
<feature type="transmembrane region" description="Helical" evidence="5">
    <location>
        <begin position="221"/>
        <end position="240"/>
    </location>
</feature>
<keyword evidence="3 5" id="KW-1133">Transmembrane helix</keyword>
<dbReference type="RefSeq" id="WP_191253477.1">
    <property type="nucleotide sequence ID" value="NZ_BNCI01000002.1"/>
</dbReference>
<sequence>MELLPLVAGLFGAGLLAGFMAGLLGIGGGIVTIPALFIVFEAIDVPIEWRMHTAIATSLVIIIVTNISSIRAHHKRGGVDWDIVKDWWIVIVIGTVLGSFFAKTLKTEELIYIFASFATLLAIKMFLPLDRLKLGKALPSGPFRFLPPAFIGFISAIMGIGGGSFSVPYMTLYGVQIHRAVGTASLVGLVISVAGGFGYLIGGLGISGLPFGTIGFVNFPSAAAVGAGAVLMAPVGAMVAHKLPKNVLSVIFGLFLVLATYRLVSSI</sequence>
<feature type="transmembrane region" description="Helical" evidence="5">
    <location>
        <begin position="181"/>
        <end position="201"/>
    </location>
</feature>
<comment type="caution">
    <text evidence="6">The sequence shown here is derived from an EMBL/GenBank/DDBJ whole genome shotgun (WGS) entry which is preliminary data.</text>
</comment>
<protein>
    <recommendedName>
        <fullName evidence="5">Probable membrane transporter protein</fullName>
    </recommendedName>
</protein>
<evidence type="ECO:0000313" key="7">
    <source>
        <dbReference type="Proteomes" id="UP000630923"/>
    </source>
</evidence>
<accession>A0A919AY04</accession>
<dbReference type="PANTHER" id="PTHR43483:SF3">
    <property type="entry name" value="MEMBRANE TRANSPORTER PROTEIN HI_0806-RELATED"/>
    <property type="match status" value="1"/>
</dbReference>
<organism evidence="6 7">
    <name type="scientific">Kordiimonas sediminis</name>
    <dbReference type="NCBI Taxonomy" id="1735581"/>
    <lineage>
        <taxon>Bacteria</taxon>
        <taxon>Pseudomonadati</taxon>
        <taxon>Pseudomonadota</taxon>
        <taxon>Alphaproteobacteria</taxon>
        <taxon>Kordiimonadales</taxon>
        <taxon>Kordiimonadaceae</taxon>
        <taxon>Kordiimonas</taxon>
    </lineage>
</organism>
<evidence type="ECO:0000256" key="4">
    <source>
        <dbReference type="ARBA" id="ARBA00023136"/>
    </source>
</evidence>
<dbReference type="Proteomes" id="UP000630923">
    <property type="component" value="Unassembled WGS sequence"/>
</dbReference>
<evidence type="ECO:0000256" key="2">
    <source>
        <dbReference type="ARBA" id="ARBA00022692"/>
    </source>
</evidence>
<feature type="transmembrane region" description="Helical" evidence="5">
    <location>
        <begin position="6"/>
        <end position="39"/>
    </location>
</feature>
<comment type="subcellular location">
    <subcellularLocation>
        <location evidence="5">Cell membrane</location>
        <topology evidence="5">Multi-pass membrane protein</topology>
    </subcellularLocation>
    <subcellularLocation>
        <location evidence="1">Membrane</location>
        <topology evidence="1">Multi-pass membrane protein</topology>
    </subcellularLocation>
</comment>
<feature type="transmembrane region" description="Helical" evidence="5">
    <location>
        <begin position="51"/>
        <end position="67"/>
    </location>
</feature>
<keyword evidence="2 5" id="KW-0812">Transmembrane</keyword>
<dbReference type="InterPro" id="IPR002781">
    <property type="entry name" value="TM_pro_TauE-like"/>
</dbReference>
<feature type="transmembrane region" description="Helical" evidence="5">
    <location>
        <begin position="149"/>
        <end position="169"/>
    </location>
</feature>
<comment type="similarity">
    <text evidence="5">Belongs to the 4-toluene sulfonate uptake permease (TSUP) (TC 2.A.102) family.</text>
</comment>
<reference evidence="6" key="1">
    <citation type="journal article" date="2014" name="Int. J. Syst. Evol. Microbiol.">
        <title>Complete genome sequence of Corynebacterium casei LMG S-19264T (=DSM 44701T), isolated from a smear-ripened cheese.</title>
        <authorList>
            <consortium name="US DOE Joint Genome Institute (JGI-PGF)"/>
            <person name="Walter F."/>
            <person name="Albersmeier A."/>
            <person name="Kalinowski J."/>
            <person name="Ruckert C."/>
        </authorList>
    </citation>
    <scope>NUCLEOTIDE SEQUENCE</scope>
    <source>
        <strain evidence="6">KCTC 42590</strain>
    </source>
</reference>
<keyword evidence="5" id="KW-1003">Cell membrane</keyword>
<feature type="transmembrane region" description="Helical" evidence="5">
    <location>
        <begin position="247"/>
        <end position="264"/>
    </location>
</feature>
<feature type="transmembrane region" description="Helical" evidence="5">
    <location>
        <begin position="110"/>
        <end position="129"/>
    </location>
</feature>
<name>A0A919AY04_9PROT</name>